<dbReference type="AlphaFoldDB" id="A0A2N5CQM2"/>
<accession>A0A2N5CQM2</accession>
<dbReference type="KEGG" id="cfh:C1707_22070"/>
<gene>
    <name evidence="1" type="ORF">C1707_22070</name>
    <name evidence="2" type="ORF">CFHF_17235</name>
</gene>
<dbReference type="GO" id="GO:0006788">
    <property type="term" value="P:heme oxidation"/>
    <property type="evidence" value="ECO:0007669"/>
    <property type="project" value="InterPro"/>
</dbReference>
<dbReference type="EMBL" id="CP026100">
    <property type="protein sequence ID" value="AYV48730.1"/>
    <property type="molecule type" value="Genomic_DNA"/>
</dbReference>
<dbReference type="Proteomes" id="UP000234483">
    <property type="component" value="Unassembled WGS sequence"/>
</dbReference>
<evidence type="ECO:0000313" key="4">
    <source>
        <dbReference type="Proteomes" id="UP000281192"/>
    </source>
</evidence>
<proteinExistence type="predicted"/>
<dbReference type="RefSeq" id="WP_101714226.1">
    <property type="nucleotide sequence ID" value="NZ_CP026100.1"/>
</dbReference>
<dbReference type="InterPro" id="IPR016053">
    <property type="entry name" value="Haem_Oase-like"/>
</dbReference>
<evidence type="ECO:0000313" key="2">
    <source>
        <dbReference type="EMBL" id="PLR10262.1"/>
    </source>
</evidence>
<evidence type="ECO:0000313" key="3">
    <source>
        <dbReference type="Proteomes" id="UP000234483"/>
    </source>
</evidence>
<dbReference type="Gene3D" id="1.20.910.10">
    <property type="entry name" value="Heme oxygenase-like"/>
    <property type="match status" value="1"/>
</dbReference>
<dbReference type="InterPro" id="IPR016084">
    <property type="entry name" value="Haem_Oase-like_multi-hlx"/>
</dbReference>
<name>A0A2N5CQM2_9CAUL</name>
<dbReference type="OrthoDB" id="9149607at2"/>
<dbReference type="Proteomes" id="UP000281192">
    <property type="component" value="Chromosome"/>
</dbReference>
<evidence type="ECO:0000313" key="1">
    <source>
        <dbReference type="EMBL" id="AYV48730.1"/>
    </source>
</evidence>
<keyword evidence="4" id="KW-1185">Reference proteome</keyword>
<dbReference type="CDD" id="cd19166">
    <property type="entry name" value="HemeO-bac"/>
    <property type="match status" value="1"/>
</dbReference>
<dbReference type="Pfam" id="PF01126">
    <property type="entry name" value="Heme_oxygenase"/>
    <property type="match status" value="1"/>
</dbReference>
<dbReference type="SUPFAM" id="SSF48613">
    <property type="entry name" value="Heme oxygenase-like"/>
    <property type="match status" value="1"/>
</dbReference>
<reference evidence="1 4" key="2">
    <citation type="submission" date="2018-01" db="EMBL/GenBank/DDBJ databases">
        <title>Complete genome sequence of Caulobacter flavus RHGG3.</title>
        <authorList>
            <person name="Yang E."/>
        </authorList>
    </citation>
    <scope>NUCLEOTIDE SEQUENCE [LARGE SCALE GENOMIC DNA]</scope>
    <source>
        <strain evidence="1 4">RHGG3</strain>
    </source>
</reference>
<organism evidence="2 3">
    <name type="scientific">Caulobacter flavus</name>
    <dbReference type="NCBI Taxonomy" id="1679497"/>
    <lineage>
        <taxon>Bacteria</taxon>
        <taxon>Pseudomonadati</taxon>
        <taxon>Pseudomonadota</taxon>
        <taxon>Alphaproteobacteria</taxon>
        <taxon>Caulobacterales</taxon>
        <taxon>Caulobacteraceae</taxon>
        <taxon>Caulobacter</taxon>
    </lineage>
</organism>
<dbReference type="EMBL" id="PJRQ01000038">
    <property type="protein sequence ID" value="PLR10262.1"/>
    <property type="molecule type" value="Genomic_DNA"/>
</dbReference>
<dbReference type="GO" id="GO:0004392">
    <property type="term" value="F:heme oxygenase (decyclizing) activity"/>
    <property type="evidence" value="ECO:0007669"/>
    <property type="project" value="InterPro"/>
</dbReference>
<protein>
    <submittedName>
        <fullName evidence="2">Biliverdin-producing heme oxygenase</fullName>
    </submittedName>
</protein>
<sequence length="198" mass="21846">MNAHVSIHDPSRAKRLKARTNTTHEALDSRIMSLEPFRDRDRYGRFLRAQWGFHREIDALYAHPVLVAHVPDLPERRRLDLIAQDIQDLGQPAPSAVTPPIFGNGPVDPAEAFGWLYVAEGSNLGAAFLLKAAAALELDETFGARHLAAHPEGRGRHWRSFVAALDALPFGDVEETRAVEGAAAAFRRVRGLVDDAFA</sequence>
<reference evidence="2 3" key="1">
    <citation type="submission" date="2017-12" db="EMBL/GenBank/DDBJ databases">
        <title>The genome sequence of Caulobacter flavus CGMCC1 15093.</title>
        <authorList>
            <person name="Gao J."/>
            <person name="Mao X."/>
            <person name="Sun J."/>
        </authorList>
    </citation>
    <scope>NUCLEOTIDE SEQUENCE [LARGE SCALE GENOMIC DNA]</scope>
    <source>
        <strain evidence="2 3">CGMCC1 15093</strain>
    </source>
</reference>